<evidence type="ECO:0000256" key="1">
    <source>
        <dbReference type="SAM" id="MobiDB-lite"/>
    </source>
</evidence>
<dbReference type="GeneID" id="97488781"/>
<accession>A0A1E7MY05</accession>
<reference evidence="4 5" key="2">
    <citation type="submission" date="2014-07" db="EMBL/GenBank/DDBJ databases">
        <authorList>
            <person name="Zhang J.E."/>
            <person name="Yang H."/>
            <person name="Guo J."/>
            <person name="Deng Z."/>
            <person name="Luo H."/>
            <person name="Luo M."/>
            <person name="Zhao B."/>
        </authorList>
    </citation>
    <scope>NUCLEOTIDE SEQUENCE [LARGE SCALE GENOMIC DNA]</scope>
    <source>
        <strain evidence="4">ATCC 10762</strain>
        <strain evidence="5">ATCC 10762 / DSM 40127 / CCM 3239 / JCM 4008 / LMG 5968 / NBRC 12843 / NCIMB 8234 / A-377</strain>
    </source>
</reference>
<feature type="signal peptide" evidence="2">
    <location>
        <begin position="1"/>
        <end position="22"/>
    </location>
</feature>
<organism evidence="4 5">
    <name type="scientific">Kitasatospora aureofaciens</name>
    <name type="common">Streptomyces aureofaciens</name>
    <dbReference type="NCBI Taxonomy" id="1894"/>
    <lineage>
        <taxon>Bacteria</taxon>
        <taxon>Bacillati</taxon>
        <taxon>Actinomycetota</taxon>
        <taxon>Actinomycetes</taxon>
        <taxon>Kitasatosporales</taxon>
        <taxon>Streptomycetaceae</taxon>
        <taxon>Kitasatospora</taxon>
    </lineage>
</organism>
<evidence type="ECO:0000313" key="5">
    <source>
        <dbReference type="Proteomes" id="UP000037395"/>
    </source>
</evidence>
<name>A0A1E7MY05_KITAU</name>
<keyword evidence="2" id="KW-0732">Signal</keyword>
<feature type="compositionally biased region" description="Gly residues" evidence="1">
    <location>
        <begin position="64"/>
        <end position="109"/>
    </location>
</feature>
<comment type="caution">
    <text evidence="4">The sequence shown here is derived from an EMBL/GenBank/DDBJ whole genome shotgun (WGS) entry which is preliminary data.</text>
</comment>
<evidence type="ECO:0000313" key="4">
    <source>
        <dbReference type="EMBL" id="OEV33316.1"/>
    </source>
</evidence>
<dbReference type="PROSITE" id="PS51257">
    <property type="entry name" value="PROKAR_LIPOPROTEIN"/>
    <property type="match status" value="1"/>
</dbReference>
<dbReference type="Proteomes" id="UP000610124">
    <property type="component" value="Unassembled WGS sequence"/>
</dbReference>
<reference evidence="3" key="1">
    <citation type="journal article" date="2014" name="Int. J. Syst. Evol. Microbiol.">
        <title>Complete genome sequence of Corynebacterium casei LMG S-19264T (=DSM 44701T), isolated from a smear-ripened cheese.</title>
        <authorList>
            <consortium name="US DOE Joint Genome Institute (JGI-PGF)"/>
            <person name="Walter F."/>
            <person name="Albersmeier A."/>
            <person name="Kalinowski J."/>
            <person name="Ruckert C."/>
        </authorList>
    </citation>
    <scope>NUCLEOTIDE SEQUENCE</scope>
    <source>
        <strain evidence="3">JCM 4434</strain>
    </source>
</reference>
<dbReference type="AlphaFoldDB" id="A0A1E7MY05"/>
<accession>A0A8H9LQJ2</accession>
<evidence type="ECO:0008006" key="6">
    <source>
        <dbReference type="Google" id="ProtNLM"/>
    </source>
</evidence>
<reference evidence="4" key="3">
    <citation type="submission" date="2016-08" db="EMBL/GenBank/DDBJ databases">
        <title>Sequencing, Assembly and Comparative Genomics of S. aureofaciens ATCC 10762.</title>
        <authorList>
            <person name="Gradnigo J.S."/>
            <person name="Johnson N."/>
            <person name="Somerville G.A."/>
        </authorList>
    </citation>
    <scope>NUCLEOTIDE SEQUENCE [LARGE SCALE GENOMIC DNA]</scope>
    <source>
        <strain evidence="4">ATCC 10762</strain>
    </source>
</reference>
<gene>
    <name evidence="3" type="ORF">GCM10010502_58350</name>
    <name evidence="4" type="ORF">HS99_0011995</name>
</gene>
<dbReference type="OrthoDB" id="4242487at2"/>
<feature type="region of interest" description="Disordered" evidence="1">
    <location>
        <begin position="31"/>
        <end position="117"/>
    </location>
</feature>
<reference evidence="5" key="4">
    <citation type="submission" date="2016-08" db="EMBL/GenBank/DDBJ databases">
        <title>Sequencing, assembly and comparative genomics of S. aureofaciens ATCC 10762.</title>
        <authorList>
            <person name="Gradnigo J.S."/>
            <person name="Johnson N."/>
            <person name="Somerville G.A."/>
        </authorList>
    </citation>
    <scope>NUCLEOTIDE SEQUENCE [LARGE SCALE GENOMIC DNA]</scope>
    <source>
        <strain evidence="5">ATCC 10762 / DSM 40127 / CCM 3239 / JCM 4008 / LMG 5968 / NBRC 12843 / NCIMB 8234 / A-377</strain>
    </source>
</reference>
<keyword evidence="5" id="KW-1185">Reference proteome</keyword>
<feature type="chain" id="PRO_5038216594" description="DUF4352 domain-containing protein" evidence="2">
    <location>
        <begin position="23"/>
        <end position="264"/>
    </location>
</feature>
<reference evidence="3" key="5">
    <citation type="submission" date="2020-09" db="EMBL/GenBank/DDBJ databases">
        <authorList>
            <person name="Sun Q."/>
            <person name="Ohkuma M."/>
        </authorList>
    </citation>
    <scope>NUCLEOTIDE SEQUENCE</scope>
    <source>
        <strain evidence="3">JCM 4434</strain>
    </source>
</reference>
<dbReference type="Proteomes" id="UP000037395">
    <property type="component" value="Unassembled WGS sequence"/>
</dbReference>
<evidence type="ECO:0000313" key="3">
    <source>
        <dbReference type="EMBL" id="GGU96557.1"/>
    </source>
</evidence>
<sequence length="264" mass="24766">MRSYTTKLTVAALAAATALSLAACGPDNSDPAGTGGATGAAPAQTGAATGGAAGGSTAAPSGAATGGAATGGAGSGGTATGGAATGGAGTAGTSGTSGGGAGGGAGGGKLPQAGTSVKFGQPASIDFADKTSNAAAKLQWTVTGIQPGSIKDFQDAKANTAGLDGRALFYVSWTMTNLSDTKLTFSDPAAKLKVYDASGNIGMGADPVGSTPVAKCNTPSWAGATKGVAFKGCSIVSFQAGVTPVMVGFGDASDITKVQAAWTK</sequence>
<dbReference type="EMBL" id="JPRF03000065">
    <property type="protein sequence ID" value="OEV33316.1"/>
    <property type="molecule type" value="Genomic_DNA"/>
</dbReference>
<proteinExistence type="predicted"/>
<dbReference type="RefSeq" id="WP_030557586.1">
    <property type="nucleotide sequence ID" value="NZ_BMUB01000018.1"/>
</dbReference>
<dbReference type="EMBL" id="BMUB01000018">
    <property type="protein sequence ID" value="GGU96557.1"/>
    <property type="molecule type" value="Genomic_DNA"/>
</dbReference>
<dbReference type="KEGG" id="kau:B6264_17225"/>
<protein>
    <recommendedName>
        <fullName evidence="6">DUF4352 domain-containing protein</fullName>
    </recommendedName>
</protein>
<evidence type="ECO:0000256" key="2">
    <source>
        <dbReference type="SAM" id="SignalP"/>
    </source>
</evidence>